<evidence type="ECO:0000313" key="1">
    <source>
        <dbReference type="EMBL" id="WVZ78747.1"/>
    </source>
</evidence>
<organism evidence="1 2">
    <name type="scientific">Paspalum notatum var. saurae</name>
    <dbReference type="NCBI Taxonomy" id="547442"/>
    <lineage>
        <taxon>Eukaryota</taxon>
        <taxon>Viridiplantae</taxon>
        <taxon>Streptophyta</taxon>
        <taxon>Embryophyta</taxon>
        <taxon>Tracheophyta</taxon>
        <taxon>Spermatophyta</taxon>
        <taxon>Magnoliopsida</taxon>
        <taxon>Liliopsida</taxon>
        <taxon>Poales</taxon>
        <taxon>Poaceae</taxon>
        <taxon>PACMAD clade</taxon>
        <taxon>Panicoideae</taxon>
        <taxon>Andropogonodae</taxon>
        <taxon>Paspaleae</taxon>
        <taxon>Paspalinae</taxon>
        <taxon>Paspalum</taxon>
    </lineage>
</organism>
<accession>A0AAQ3WY65</accession>
<dbReference type="Proteomes" id="UP001341281">
    <property type="component" value="Chromosome 06"/>
</dbReference>
<dbReference type="AlphaFoldDB" id="A0AAQ3WY65"/>
<sequence length="95" mass="9959">MKSIYNPEGLLRVRSARRQATVLHLSACELLILAAGVVPQVDAAGDIVHLLRSAGRPSTPPVGEFLSGIYIVGLISPPNTSPTTPPQDAMGEPTC</sequence>
<evidence type="ECO:0000313" key="2">
    <source>
        <dbReference type="Proteomes" id="UP001341281"/>
    </source>
</evidence>
<reference evidence="1 2" key="1">
    <citation type="submission" date="2024-02" db="EMBL/GenBank/DDBJ databases">
        <title>High-quality chromosome-scale genome assembly of Pensacola bahiagrass (Paspalum notatum Flugge var. saurae).</title>
        <authorList>
            <person name="Vega J.M."/>
            <person name="Podio M."/>
            <person name="Orjuela J."/>
            <person name="Siena L.A."/>
            <person name="Pessino S.C."/>
            <person name="Combes M.C."/>
            <person name="Mariac C."/>
            <person name="Albertini E."/>
            <person name="Pupilli F."/>
            <person name="Ortiz J.P.A."/>
            <person name="Leblanc O."/>
        </authorList>
    </citation>
    <scope>NUCLEOTIDE SEQUENCE [LARGE SCALE GENOMIC DNA]</scope>
    <source>
        <strain evidence="1">R1</strain>
        <tissue evidence="1">Leaf</tissue>
    </source>
</reference>
<name>A0AAQ3WY65_PASNO</name>
<protein>
    <submittedName>
        <fullName evidence="1">Uncharacterized protein</fullName>
    </submittedName>
</protein>
<keyword evidence="2" id="KW-1185">Reference proteome</keyword>
<proteinExistence type="predicted"/>
<dbReference type="EMBL" id="CP144750">
    <property type="protein sequence ID" value="WVZ78747.1"/>
    <property type="molecule type" value="Genomic_DNA"/>
</dbReference>
<gene>
    <name evidence="1" type="ORF">U9M48_026404</name>
</gene>